<proteinExistence type="predicted"/>
<sequence length="67" mass="7329">MSHHKPPGSVTFHRSHDEKWSVNKSVGTLSKSLLDSCSIALPQSCDVLGLAIIKKPEDSKVMWGQAQ</sequence>
<accession>A0ABU4IAG5</accession>
<evidence type="ECO:0000313" key="1">
    <source>
        <dbReference type="EMBL" id="MDW6004844.1"/>
    </source>
</evidence>
<protein>
    <submittedName>
        <fullName evidence="1">Uncharacterized protein</fullName>
    </submittedName>
</protein>
<organism evidence="1 2">
    <name type="scientific">Vibrio mangrovi</name>
    <dbReference type="NCBI Taxonomy" id="474394"/>
    <lineage>
        <taxon>Bacteria</taxon>
        <taxon>Pseudomonadati</taxon>
        <taxon>Pseudomonadota</taxon>
        <taxon>Gammaproteobacteria</taxon>
        <taxon>Vibrionales</taxon>
        <taxon>Vibrionaceae</taxon>
        <taxon>Vibrio</taxon>
    </lineage>
</organism>
<comment type="caution">
    <text evidence="1">The sequence shown here is derived from an EMBL/GenBank/DDBJ whole genome shotgun (WGS) entry which is preliminary data.</text>
</comment>
<gene>
    <name evidence="1" type="ORF">SBX37_18450</name>
</gene>
<dbReference type="Proteomes" id="UP001283366">
    <property type="component" value="Unassembled WGS sequence"/>
</dbReference>
<dbReference type="RefSeq" id="WP_087481151.1">
    <property type="nucleotide sequence ID" value="NZ_AP024884.1"/>
</dbReference>
<evidence type="ECO:0000313" key="2">
    <source>
        <dbReference type="Proteomes" id="UP001283366"/>
    </source>
</evidence>
<keyword evidence="2" id="KW-1185">Reference proteome</keyword>
<name>A0ABU4IAG5_9VIBR</name>
<dbReference type="EMBL" id="JAWRCO010000002">
    <property type="protein sequence ID" value="MDW6004844.1"/>
    <property type="molecule type" value="Genomic_DNA"/>
</dbReference>
<reference evidence="1 2" key="1">
    <citation type="submission" date="2023-11" db="EMBL/GenBank/DDBJ databases">
        <title>Plant-associative lifestyle of Vibrio porteresiae and its evolutionary dynamics.</title>
        <authorList>
            <person name="Rameshkumar N."/>
            <person name="Kirti K."/>
        </authorList>
    </citation>
    <scope>NUCLEOTIDE SEQUENCE [LARGE SCALE GENOMIC DNA]</scope>
    <source>
        <strain evidence="1 2">MSSRF38</strain>
    </source>
</reference>